<proteinExistence type="predicted"/>
<evidence type="ECO:0000313" key="1">
    <source>
        <dbReference type="EMBL" id="SVC49881.1"/>
    </source>
</evidence>
<gene>
    <name evidence="1" type="ORF">METZ01_LOCUS302735</name>
</gene>
<protein>
    <submittedName>
        <fullName evidence="1">Uncharacterized protein</fullName>
    </submittedName>
</protein>
<accession>A0A382MRB0</accession>
<reference evidence="1" key="1">
    <citation type="submission" date="2018-05" db="EMBL/GenBank/DDBJ databases">
        <authorList>
            <person name="Lanie J.A."/>
            <person name="Ng W.-L."/>
            <person name="Kazmierczak K.M."/>
            <person name="Andrzejewski T.M."/>
            <person name="Davidsen T.M."/>
            <person name="Wayne K.J."/>
            <person name="Tettelin H."/>
            <person name="Glass J.I."/>
            <person name="Rusch D."/>
            <person name="Podicherti R."/>
            <person name="Tsui H.-C.T."/>
            <person name="Winkler M.E."/>
        </authorList>
    </citation>
    <scope>NUCLEOTIDE SEQUENCE</scope>
</reference>
<dbReference type="AlphaFoldDB" id="A0A382MRB0"/>
<dbReference type="EMBL" id="UINC01094551">
    <property type="protein sequence ID" value="SVC49881.1"/>
    <property type="molecule type" value="Genomic_DNA"/>
</dbReference>
<sequence>MVTLEDVMPRLAAADFRTTVEYTGPLEHQYLMTHFRQDYLSLWLDMRELLATTGVVRPFFESRQVWKYVDLPDGFTYWVMPEWIVDGWEERFDPDETYVLNRQETVKHFQTGAH</sequence>
<organism evidence="1">
    <name type="scientific">marine metagenome</name>
    <dbReference type="NCBI Taxonomy" id="408172"/>
    <lineage>
        <taxon>unclassified sequences</taxon>
        <taxon>metagenomes</taxon>
        <taxon>ecological metagenomes</taxon>
    </lineage>
</organism>
<name>A0A382MRB0_9ZZZZ</name>